<dbReference type="Proteomes" id="UP000076623">
    <property type="component" value="Chromosome"/>
</dbReference>
<dbReference type="EMBL" id="CP015378">
    <property type="protein sequence ID" value="ANC76483.1"/>
    <property type="molecule type" value="Genomic_DNA"/>
</dbReference>
<accession>A0A160IK59</accession>
<dbReference type="KEGG" id="fpn:ABE65_006590"/>
<dbReference type="RefSeq" id="WP_066392680.1">
    <property type="nucleotide sequence ID" value="NZ_CP015378.1"/>
</dbReference>
<dbReference type="AlphaFoldDB" id="A0A160IK59"/>
<dbReference type="STRING" id="1221500.ABE65_006590"/>
<evidence type="ECO:0000313" key="1">
    <source>
        <dbReference type="EMBL" id="ANC76483.1"/>
    </source>
</evidence>
<proteinExistence type="predicted"/>
<reference evidence="1 2" key="1">
    <citation type="submission" date="2016-04" db="EMBL/GenBank/DDBJ databases">
        <title>Complete genome sequence of Fictibacillus phosphorivorans G25-29, a strain toxic to nematodes.</title>
        <authorList>
            <person name="Zheng Z."/>
        </authorList>
    </citation>
    <scope>NUCLEOTIDE SEQUENCE [LARGE SCALE GENOMIC DNA]</scope>
    <source>
        <strain evidence="1 2">G25-29</strain>
    </source>
</reference>
<gene>
    <name evidence="1" type="ORF">ABE65_006590</name>
</gene>
<evidence type="ECO:0000313" key="2">
    <source>
        <dbReference type="Proteomes" id="UP000076623"/>
    </source>
</evidence>
<sequence>MNKKSKGTVFPINPESANEDANIIPMKTEVQVQEIETAQEPAKIIFITSGFGKIHVSPKTNTNPMAIAA</sequence>
<protein>
    <submittedName>
        <fullName evidence="1">Uncharacterized protein</fullName>
    </submittedName>
</protein>
<keyword evidence="2" id="KW-1185">Reference proteome</keyword>
<organism evidence="1 2">
    <name type="scientific">Fictibacillus phosphorivorans</name>
    <dbReference type="NCBI Taxonomy" id="1221500"/>
    <lineage>
        <taxon>Bacteria</taxon>
        <taxon>Bacillati</taxon>
        <taxon>Bacillota</taxon>
        <taxon>Bacilli</taxon>
        <taxon>Bacillales</taxon>
        <taxon>Fictibacillaceae</taxon>
        <taxon>Fictibacillus</taxon>
    </lineage>
</organism>
<name>A0A160IK59_9BACL</name>